<dbReference type="Ensembl" id="ENSSFOT00015015503.2">
    <property type="protein sequence ID" value="ENSSFOP00015015321.2"/>
    <property type="gene ID" value="ENSSFOG00015009866.2"/>
</dbReference>
<sequence>PLLPWLVDLASISPPLRRNVVPGDTVSLRCNISYHVEITWIKQPTDESPALLLTAHIGNDGKLFIKKQLSPRFTAQVSERSIMLTVGNVTAADCGLYYCLGKTEQNLLLGHGVALTGKEAQGAPNMILLVNKIITLFHNHVGEIS</sequence>
<dbReference type="CDD" id="cd00099">
    <property type="entry name" value="IgV"/>
    <property type="match status" value="1"/>
</dbReference>
<reference evidence="2" key="2">
    <citation type="submission" date="2025-08" db="UniProtKB">
        <authorList>
            <consortium name="Ensembl"/>
        </authorList>
    </citation>
    <scope>IDENTIFICATION</scope>
</reference>
<dbReference type="SUPFAM" id="SSF48726">
    <property type="entry name" value="Immunoglobulin"/>
    <property type="match status" value="1"/>
</dbReference>
<dbReference type="Proteomes" id="UP000694397">
    <property type="component" value="Chromosome 16"/>
</dbReference>
<dbReference type="PROSITE" id="PS50835">
    <property type="entry name" value="IG_LIKE"/>
    <property type="match status" value="1"/>
</dbReference>
<evidence type="ECO:0000313" key="3">
    <source>
        <dbReference type="Proteomes" id="UP000694397"/>
    </source>
</evidence>
<dbReference type="InterPro" id="IPR003599">
    <property type="entry name" value="Ig_sub"/>
</dbReference>
<dbReference type="Pfam" id="PF07686">
    <property type="entry name" value="V-set"/>
    <property type="match status" value="1"/>
</dbReference>
<dbReference type="InterPro" id="IPR036179">
    <property type="entry name" value="Ig-like_dom_sf"/>
</dbReference>
<reference evidence="2 3" key="1">
    <citation type="submission" date="2019-04" db="EMBL/GenBank/DDBJ databases">
        <authorList>
            <consortium name="Wellcome Sanger Institute Data Sharing"/>
        </authorList>
    </citation>
    <scope>NUCLEOTIDE SEQUENCE [LARGE SCALE GENOMIC DNA]</scope>
</reference>
<feature type="domain" description="Ig-like" evidence="1">
    <location>
        <begin position="4"/>
        <end position="99"/>
    </location>
</feature>
<dbReference type="SMART" id="SM00409">
    <property type="entry name" value="IG"/>
    <property type="match status" value="1"/>
</dbReference>
<dbReference type="AlphaFoldDB" id="A0A8C9RNA7"/>
<reference evidence="2" key="3">
    <citation type="submission" date="2025-09" db="UniProtKB">
        <authorList>
            <consortium name="Ensembl"/>
        </authorList>
    </citation>
    <scope>IDENTIFICATION</scope>
</reference>
<keyword evidence="3" id="KW-1185">Reference proteome</keyword>
<protein>
    <recommendedName>
        <fullName evidence="1">Ig-like domain-containing protein</fullName>
    </recommendedName>
</protein>
<proteinExistence type="predicted"/>
<dbReference type="InterPro" id="IPR013106">
    <property type="entry name" value="Ig_V-set"/>
</dbReference>
<dbReference type="InterPro" id="IPR013783">
    <property type="entry name" value="Ig-like_fold"/>
</dbReference>
<dbReference type="OrthoDB" id="8939957at2759"/>
<dbReference type="Gene3D" id="2.60.40.10">
    <property type="entry name" value="Immunoglobulins"/>
    <property type="match status" value="1"/>
</dbReference>
<accession>A0A8C9RNA7</accession>
<evidence type="ECO:0000313" key="2">
    <source>
        <dbReference type="Ensembl" id="ENSSFOP00015015321.2"/>
    </source>
</evidence>
<name>A0A8C9RNA7_SCLFO</name>
<dbReference type="InterPro" id="IPR007110">
    <property type="entry name" value="Ig-like_dom"/>
</dbReference>
<organism evidence="2 3">
    <name type="scientific">Scleropages formosus</name>
    <name type="common">Asian bonytongue</name>
    <name type="synonym">Osteoglossum formosum</name>
    <dbReference type="NCBI Taxonomy" id="113540"/>
    <lineage>
        <taxon>Eukaryota</taxon>
        <taxon>Metazoa</taxon>
        <taxon>Chordata</taxon>
        <taxon>Craniata</taxon>
        <taxon>Vertebrata</taxon>
        <taxon>Euteleostomi</taxon>
        <taxon>Actinopterygii</taxon>
        <taxon>Neopterygii</taxon>
        <taxon>Teleostei</taxon>
        <taxon>Osteoglossocephala</taxon>
        <taxon>Osteoglossomorpha</taxon>
        <taxon>Osteoglossiformes</taxon>
        <taxon>Osteoglossidae</taxon>
        <taxon>Scleropages</taxon>
    </lineage>
</organism>
<evidence type="ECO:0000259" key="1">
    <source>
        <dbReference type="PROSITE" id="PS50835"/>
    </source>
</evidence>
<dbReference type="GeneTree" id="ENSGT00940000180362"/>